<keyword evidence="1" id="KW-0732">Signal</keyword>
<comment type="caution">
    <text evidence="2">The sequence shown here is derived from an EMBL/GenBank/DDBJ whole genome shotgun (WGS) entry which is preliminary data.</text>
</comment>
<reference evidence="2 3" key="2">
    <citation type="submission" date="2014-09" db="EMBL/GenBank/DDBJ databases">
        <authorList>
            <consortium name="NBRP consortium"/>
            <person name="Sawabe T."/>
            <person name="Meirelles P."/>
            <person name="Nakanishi M."/>
            <person name="Sayaka M."/>
            <person name="Hattori M."/>
            <person name="Ohkuma M."/>
        </authorList>
    </citation>
    <scope>NUCLEOTIDE SEQUENCE [LARGE SCALE GENOMIC DNA]</scope>
    <source>
        <strain evidence="2 3">JCM 19240</strain>
    </source>
</reference>
<accession>A0A090TY76</accession>
<reference evidence="2 3" key="1">
    <citation type="submission" date="2014-09" db="EMBL/GenBank/DDBJ databases">
        <title>Vibrio maritimus JCM 19240. (C210) whole genome shotgun sequence.</title>
        <authorList>
            <person name="Sawabe T."/>
            <person name="Meirelles P."/>
            <person name="Nakanishi M."/>
            <person name="Sayaka M."/>
            <person name="Hattori M."/>
            <person name="Ohkuma M."/>
        </authorList>
    </citation>
    <scope>NUCLEOTIDE SEQUENCE [LARGE SCALE GENOMIC DNA]</scope>
    <source>
        <strain evidence="2 3">JCM 19240</strain>
    </source>
</reference>
<feature type="signal peptide" evidence="1">
    <location>
        <begin position="1"/>
        <end position="18"/>
    </location>
</feature>
<dbReference type="AlphaFoldDB" id="A0A090TY76"/>
<name>A0A090TY76_9VIBR</name>
<dbReference type="OrthoDB" id="6267264at2"/>
<evidence type="ECO:0008006" key="4">
    <source>
        <dbReference type="Google" id="ProtNLM"/>
    </source>
</evidence>
<dbReference type="Proteomes" id="UP000029224">
    <property type="component" value="Unassembled WGS sequence"/>
</dbReference>
<dbReference type="EMBL" id="BBMT01000008">
    <property type="protein sequence ID" value="GAL35827.1"/>
    <property type="molecule type" value="Genomic_DNA"/>
</dbReference>
<sequence length="150" mass="17437">MFKYVLPLCILASASVMADDYDPSIIASNATQEQNQLSMDAAMRSLQTEEVRINEFDYVVMTDDSVAEQFDTYLASIYRQTYITTEEAQELDLKPGYSFHVYDFDSIEDLEQKIAERINKDKPIYFAVDYYQHPVNQSERTEYTAKVTLY</sequence>
<proteinExistence type="predicted"/>
<evidence type="ECO:0000313" key="3">
    <source>
        <dbReference type="Proteomes" id="UP000029224"/>
    </source>
</evidence>
<protein>
    <recommendedName>
        <fullName evidence="4">DUF2536 family protein</fullName>
    </recommendedName>
</protein>
<feature type="chain" id="PRO_5001864310" description="DUF2536 family protein" evidence="1">
    <location>
        <begin position="19"/>
        <end position="150"/>
    </location>
</feature>
<evidence type="ECO:0000256" key="1">
    <source>
        <dbReference type="SAM" id="SignalP"/>
    </source>
</evidence>
<organism evidence="2 3">
    <name type="scientific">Vibrio maritimus</name>
    <dbReference type="NCBI Taxonomy" id="990268"/>
    <lineage>
        <taxon>Bacteria</taxon>
        <taxon>Pseudomonadati</taxon>
        <taxon>Pseudomonadota</taxon>
        <taxon>Gammaproteobacteria</taxon>
        <taxon>Vibrionales</taxon>
        <taxon>Vibrionaceae</taxon>
        <taxon>Vibrio</taxon>
    </lineage>
</organism>
<keyword evidence="3" id="KW-1185">Reference proteome</keyword>
<evidence type="ECO:0000313" key="2">
    <source>
        <dbReference type="EMBL" id="GAL35827.1"/>
    </source>
</evidence>
<gene>
    <name evidence="2" type="ORF">JCM19240_4762</name>
</gene>